<reference evidence="3 4" key="1">
    <citation type="submission" date="2019-03" db="EMBL/GenBank/DDBJ databases">
        <title>Genomic Encyclopedia of Type Strains, Phase IV (KMG-IV): sequencing the most valuable type-strain genomes for metagenomic binning, comparative biology and taxonomic classification.</title>
        <authorList>
            <person name="Goeker M."/>
        </authorList>
    </citation>
    <scope>NUCLEOTIDE SEQUENCE [LARGE SCALE GENOMIC DNA]</scope>
    <source>
        <strain evidence="3 4">DSM 45775</strain>
    </source>
</reference>
<feature type="region of interest" description="Disordered" evidence="1">
    <location>
        <begin position="101"/>
        <end position="129"/>
    </location>
</feature>
<gene>
    <name evidence="3" type="ORF">EV188_101781</name>
</gene>
<dbReference type="Proteomes" id="UP000295705">
    <property type="component" value="Unassembled WGS sequence"/>
</dbReference>
<dbReference type="EMBL" id="SNYO01000001">
    <property type="protein sequence ID" value="TDQ65529.1"/>
    <property type="molecule type" value="Genomic_DNA"/>
</dbReference>
<dbReference type="RefSeq" id="WP_133824876.1">
    <property type="nucleotide sequence ID" value="NZ_BAABHR010000019.1"/>
</dbReference>
<feature type="domain" description="Trypsin-co-occurring" evidence="2">
    <location>
        <begin position="7"/>
        <end position="99"/>
    </location>
</feature>
<name>A0A4R6VNS5_9PSEU</name>
<accession>A0A4R6VNS5</accession>
<dbReference type="AlphaFoldDB" id="A0A4R6VNS5"/>
<comment type="caution">
    <text evidence="3">The sequence shown here is derived from an EMBL/GenBank/DDBJ whole genome shotgun (WGS) entry which is preliminary data.</text>
</comment>
<evidence type="ECO:0000313" key="3">
    <source>
        <dbReference type="EMBL" id="TDQ65529.1"/>
    </source>
</evidence>
<protein>
    <recommendedName>
        <fullName evidence="2">Trypsin-co-occurring domain-containing protein</fullName>
    </recommendedName>
</protein>
<keyword evidence="4" id="KW-1185">Reference proteome</keyword>
<evidence type="ECO:0000313" key="4">
    <source>
        <dbReference type="Proteomes" id="UP000295705"/>
    </source>
</evidence>
<proteinExistence type="predicted"/>
<dbReference type="NCBIfam" id="NF041216">
    <property type="entry name" value="CU044_2847_fam"/>
    <property type="match status" value="1"/>
</dbReference>
<dbReference type="OrthoDB" id="5007906at2"/>
<evidence type="ECO:0000259" key="2">
    <source>
        <dbReference type="Pfam" id="PF19493"/>
    </source>
</evidence>
<feature type="compositionally biased region" description="Pro residues" evidence="1">
    <location>
        <begin position="118"/>
        <end position="129"/>
    </location>
</feature>
<organism evidence="3 4">
    <name type="scientific">Actinomycetospora succinea</name>
    <dbReference type="NCBI Taxonomy" id="663603"/>
    <lineage>
        <taxon>Bacteria</taxon>
        <taxon>Bacillati</taxon>
        <taxon>Actinomycetota</taxon>
        <taxon>Actinomycetes</taxon>
        <taxon>Pseudonocardiales</taxon>
        <taxon>Pseudonocardiaceae</taxon>
        <taxon>Actinomycetospora</taxon>
    </lineage>
</organism>
<sequence length="129" mass="13455">MSDFVRFELTDGSEVLFETASSDLVQQYAGAATTTDGGALGQRLAGAAETAETVARTLRSRLTPSELSLELGLKVSGEANWFFAKNQAEGTIKVTLKWAAPPTPGAAVPPVEEDAPAPRNPAPDAEPPS</sequence>
<dbReference type="InterPro" id="IPR045794">
    <property type="entry name" value="Trypco1"/>
</dbReference>
<evidence type="ECO:0000256" key="1">
    <source>
        <dbReference type="SAM" id="MobiDB-lite"/>
    </source>
</evidence>
<dbReference type="Pfam" id="PF19493">
    <property type="entry name" value="Trypco1"/>
    <property type="match status" value="1"/>
</dbReference>